<dbReference type="RefSeq" id="XP_032808019.1">
    <property type="nucleotide sequence ID" value="XM_032952128.1"/>
</dbReference>
<keyword evidence="12" id="KW-0443">Lipid metabolism</keyword>
<evidence type="ECO:0000313" key="20">
    <source>
        <dbReference type="RefSeq" id="XP_032808019.1"/>
    </source>
</evidence>
<comment type="catalytic activity">
    <reaction evidence="15">
        <text>all-trans-retinoate + reduced [NADPH--hemoprotein reductase] + O2 = all-trans-(4S)-hydroxyretinoate + oxidized [NADPH--hemoprotein reductase] + H2O + H(+)</text>
        <dbReference type="Rhea" id="RHEA:51492"/>
        <dbReference type="Rhea" id="RHEA-COMP:11964"/>
        <dbReference type="Rhea" id="RHEA-COMP:11965"/>
        <dbReference type="ChEBI" id="CHEBI:15377"/>
        <dbReference type="ChEBI" id="CHEBI:15378"/>
        <dbReference type="ChEBI" id="CHEBI:15379"/>
        <dbReference type="ChEBI" id="CHEBI:35291"/>
        <dbReference type="ChEBI" id="CHEBI:57618"/>
        <dbReference type="ChEBI" id="CHEBI:58210"/>
        <dbReference type="ChEBI" id="CHEBI:134185"/>
    </reaction>
    <physiologicalReaction direction="left-to-right" evidence="15">
        <dbReference type="Rhea" id="RHEA:51493"/>
    </physiologicalReaction>
</comment>
<evidence type="ECO:0000256" key="1">
    <source>
        <dbReference type="ARBA" id="ARBA00001971"/>
    </source>
</evidence>
<evidence type="ECO:0000256" key="15">
    <source>
        <dbReference type="ARBA" id="ARBA00049389"/>
    </source>
</evidence>
<keyword evidence="11 17" id="KW-0503">Monooxygenase</keyword>
<dbReference type="PROSITE" id="PS00086">
    <property type="entry name" value="CYTOCHROME_P450"/>
    <property type="match status" value="1"/>
</dbReference>
<dbReference type="GO" id="GO:0005789">
    <property type="term" value="C:endoplasmic reticulum membrane"/>
    <property type="evidence" value="ECO:0007669"/>
    <property type="project" value="UniProtKB-SubCell"/>
</dbReference>
<dbReference type="CTD" id="1592"/>
<dbReference type="PANTHER" id="PTHR24286:SF101">
    <property type="entry name" value="CYTOCHROME P450 26A1"/>
    <property type="match status" value="1"/>
</dbReference>
<evidence type="ECO:0000256" key="6">
    <source>
        <dbReference type="ARBA" id="ARBA00022723"/>
    </source>
</evidence>
<name>A0AAJ7SZC4_PETMA</name>
<keyword evidence="19" id="KW-1185">Reference proteome</keyword>
<dbReference type="Gene3D" id="1.10.630.10">
    <property type="entry name" value="Cytochrome P450"/>
    <property type="match status" value="1"/>
</dbReference>
<evidence type="ECO:0000256" key="7">
    <source>
        <dbReference type="ARBA" id="ARBA00022824"/>
    </source>
</evidence>
<evidence type="ECO:0000256" key="5">
    <source>
        <dbReference type="ARBA" id="ARBA00022617"/>
    </source>
</evidence>
<dbReference type="PRINTS" id="PR00463">
    <property type="entry name" value="EP450I"/>
</dbReference>
<evidence type="ECO:0000256" key="12">
    <source>
        <dbReference type="ARBA" id="ARBA00023098"/>
    </source>
</evidence>
<evidence type="ECO:0000256" key="2">
    <source>
        <dbReference type="ARBA" id="ARBA00004174"/>
    </source>
</evidence>
<dbReference type="Proteomes" id="UP001318040">
    <property type="component" value="Chromosome 11"/>
</dbReference>
<keyword evidence="18" id="KW-0812">Transmembrane</keyword>
<dbReference type="Pfam" id="PF00067">
    <property type="entry name" value="p450"/>
    <property type="match status" value="1"/>
</dbReference>
<keyword evidence="5 16" id="KW-0349">Heme</keyword>
<dbReference type="PRINTS" id="PR00385">
    <property type="entry name" value="P450"/>
</dbReference>
<sequence length="497" mass="55281">MALLQLAITVTITIFTPLLLLLATWKLWEKFCLRDRDPSCPLPLPPGSMGLPLIGETLHYVLGRGSFMEMKRQRYGPVYRTHLFGTPTVRVIGSENVRRLLLGEHRLVAAQWPTSVRSILGAGCLSSSFEGAHRMRKKVILKAFSREALQNYVPTIVEEVSAMLADWCSRSRPVLVYPEVKVLMFRVAMRLLLGIDVSGMARGEIHALVGVFEEMIRNLFSLPIEVPFGGLYRGLKARNVIHSKIEESIKKKLSSPPTDGCKDALQMLIEHSRENGNCLSLQDLKESATELLFGGHETTASAATSLVMHLAIHPHVRSRLRSELKQQGFTAERTISSLAELEELKFVASVVKETLRVSPPVAGGFRVALKTFEINGYQIPKGWNVIYSIKETHNMAENFPKRNDFDPDRWMTGGDAGGGNGDAASSRFTYIPFGGGSRSCVGKELARLILRIVVVELCRRCEWELPNGPPTLVTAPSLYPVDNLPARFSAFSADDWR</sequence>
<keyword evidence="8" id="KW-0492">Microsome</keyword>
<dbReference type="GO" id="GO:0016125">
    <property type="term" value="P:sterol metabolic process"/>
    <property type="evidence" value="ECO:0007669"/>
    <property type="project" value="TreeGrafter"/>
</dbReference>
<dbReference type="GO" id="GO:0020037">
    <property type="term" value="F:heme binding"/>
    <property type="evidence" value="ECO:0007669"/>
    <property type="project" value="InterPro"/>
</dbReference>
<evidence type="ECO:0000256" key="18">
    <source>
        <dbReference type="SAM" id="Phobius"/>
    </source>
</evidence>
<comment type="subcellular location">
    <subcellularLocation>
        <location evidence="3">Endoplasmic reticulum membrane</location>
        <topology evidence="3">Peripheral membrane protein</topology>
    </subcellularLocation>
    <subcellularLocation>
        <location evidence="2">Microsome membrane</location>
        <topology evidence="2">Peripheral membrane protein</topology>
    </subcellularLocation>
</comment>
<evidence type="ECO:0000256" key="17">
    <source>
        <dbReference type="RuleBase" id="RU000461"/>
    </source>
</evidence>
<dbReference type="InterPro" id="IPR036396">
    <property type="entry name" value="Cyt_P450_sf"/>
</dbReference>
<evidence type="ECO:0000256" key="14">
    <source>
        <dbReference type="ARBA" id="ARBA00040248"/>
    </source>
</evidence>
<keyword evidence="6 16" id="KW-0479">Metal-binding</keyword>
<evidence type="ECO:0000256" key="8">
    <source>
        <dbReference type="ARBA" id="ARBA00022848"/>
    </source>
</evidence>
<evidence type="ECO:0000313" key="19">
    <source>
        <dbReference type="Proteomes" id="UP001318040"/>
    </source>
</evidence>
<reference evidence="20" key="1">
    <citation type="submission" date="2025-08" db="UniProtKB">
        <authorList>
            <consortium name="RefSeq"/>
        </authorList>
    </citation>
    <scope>IDENTIFICATION</scope>
    <source>
        <tissue evidence="20">Sperm</tissue>
    </source>
</reference>
<evidence type="ECO:0000256" key="3">
    <source>
        <dbReference type="ARBA" id="ARBA00004406"/>
    </source>
</evidence>
<keyword evidence="9 17" id="KW-0560">Oxidoreductase</keyword>
<dbReference type="InterPro" id="IPR017972">
    <property type="entry name" value="Cyt_P450_CS"/>
</dbReference>
<evidence type="ECO:0000256" key="16">
    <source>
        <dbReference type="PIRSR" id="PIRSR602401-1"/>
    </source>
</evidence>
<dbReference type="SUPFAM" id="SSF48264">
    <property type="entry name" value="Cytochrome P450"/>
    <property type="match status" value="1"/>
</dbReference>
<evidence type="ECO:0000256" key="13">
    <source>
        <dbReference type="ARBA" id="ARBA00023136"/>
    </source>
</evidence>
<protein>
    <recommendedName>
        <fullName evidence="14">Cytochrome P450 26A1</fullName>
    </recommendedName>
</protein>
<accession>A0AAJ7SZC4</accession>
<dbReference type="GO" id="GO:0005506">
    <property type="term" value="F:iron ion binding"/>
    <property type="evidence" value="ECO:0007669"/>
    <property type="project" value="InterPro"/>
</dbReference>
<keyword evidence="18" id="KW-1133">Transmembrane helix</keyword>
<feature type="transmembrane region" description="Helical" evidence="18">
    <location>
        <begin position="6"/>
        <end position="28"/>
    </location>
</feature>
<evidence type="ECO:0000256" key="10">
    <source>
        <dbReference type="ARBA" id="ARBA00023004"/>
    </source>
</evidence>
<evidence type="ECO:0000256" key="11">
    <source>
        <dbReference type="ARBA" id="ARBA00023033"/>
    </source>
</evidence>
<dbReference type="KEGG" id="pmrn:116941264"/>
<dbReference type="FunFam" id="1.10.630.10:FF:000041">
    <property type="entry name" value="Cytochrome P450 26A1 isoform 1"/>
    <property type="match status" value="1"/>
</dbReference>
<keyword evidence="13 18" id="KW-0472">Membrane</keyword>
<comment type="similarity">
    <text evidence="4 17">Belongs to the cytochrome P450 family.</text>
</comment>
<gene>
    <name evidence="20" type="primary">LOC116941264</name>
</gene>
<proteinExistence type="inferred from homology"/>
<dbReference type="GeneID" id="116941264"/>
<organism evidence="19 20">
    <name type="scientific">Petromyzon marinus</name>
    <name type="common">Sea lamprey</name>
    <dbReference type="NCBI Taxonomy" id="7757"/>
    <lineage>
        <taxon>Eukaryota</taxon>
        <taxon>Metazoa</taxon>
        <taxon>Chordata</taxon>
        <taxon>Craniata</taxon>
        <taxon>Vertebrata</taxon>
        <taxon>Cyclostomata</taxon>
        <taxon>Hyperoartia</taxon>
        <taxon>Petromyzontiformes</taxon>
        <taxon>Petromyzontidae</taxon>
        <taxon>Petromyzon</taxon>
    </lineage>
</organism>
<keyword evidence="7" id="KW-0256">Endoplasmic reticulum</keyword>
<dbReference type="GO" id="GO:0008401">
    <property type="term" value="F:retinoic acid 4-hydroxylase activity"/>
    <property type="evidence" value="ECO:0007669"/>
    <property type="project" value="UniProtKB-ARBA"/>
</dbReference>
<dbReference type="GO" id="GO:0034653">
    <property type="term" value="P:retinoic acid catabolic process"/>
    <property type="evidence" value="ECO:0007669"/>
    <property type="project" value="UniProtKB-ARBA"/>
</dbReference>
<evidence type="ECO:0000256" key="9">
    <source>
        <dbReference type="ARBA" id="ARBA00023002"/>
    </source>
</evidence>
<comment type="cofactor">
    <cofactor evidence="1 16">
        <name>heme</name>
        <dbReference type="ChEBI" id="CHEBI:30413"/>
    </cofactor>
</comment>
<dbReference type="PANTHER" id="PTHR24286">
    <property type="entry name" value="CYTOCHROME P450 26"/>
    <property type="match status" value="1"/>
</dbReference>
<feature type="binding site" description="axial binding residue" evidence="16">
    <location>
        <position position="440"/>
    </location>
    <ligand>
        <name>heme</name>
        <dbReference type="ChEBI" id="CHEBI:30413"/>
    </ligand>
    <ligandPart>
        <name>Fe</name>
        <dbReference type="ChEBI" id="CHEBI:18248"/>
    </ligandPart>
</feature>
<dbReference type="InterPro" id="IPR001128">
    <property type="entry name" value="Cyt_P450"/>
</dbReference>
<evidence type="ECO:0000256" key="4">
    <source>
        <dbReference type="ARBA" id="ARBA00010617"/>
    </source>
</evidence>
<dbReference type="AlphaFoldDB" id="A0AAJ7SZC4"/>
<keyword evidence="10 16" id="KW-0408">Iron</keyword>
<dbReference type="InterPro" id="IPR002401">
    <property type="entry name" value="Cyt_P450_E_grp-I"/>
</dbReference>